<dbReference type="RefSeq" id="WP_211801332.1">
    <property type="nucleotide sequence ID" value="NZ_JAGSCS010000010.1"/>
</dbReference>
<evidence type="ECO:0000256" key="2">
    <source>
        <dbReference type="ARBA" id="ARBA00022801"/>
    </source>
</evidence>
<proteinExistence type="predicted"/>
<keyword evidence="2" id="KW-0378">Hydrolase</keyword>
<name>A0A941CPK2_9CLOT</name>
<gene>
    <name evidence="6" type="ORF">KCG48_08635</name>
</gene>
<feature type="region of interest" description="Disordered" evidence="3">
    <location>
        <begin position="1"/>
        <end position="23"/>
    </location>
</feature>
<dbReference type="PANTHER" id="PTHR43343">
    <property type="entry name" value="PEPTIDASE S12"/>
    <property type="match status" value="1"/>
</dbReference>
<dbReference type="EMBL" id="JAGSCS010000010">
    <property type="protein sequence ID" value="MBR0576405.1"/>
    <property type="molecule type" value="Genomic_DNA"/>
</dbReference>
<dbReference type="Pfam" id="PF13365">
    <property type="entry name" value="Trypsin_2"/>
    <property type="match status" value="1"/>
</dbReference>
<dbReference type="Pfam" id="PF13180">
    <property type="entry name" value="PDZ_2"/>
    <property type="match status" value="1"/>
</dbReference>
<dbReference type="SUPFAM" id="SSF50494">
    <property type="entry name" value="Trypsin-like serine proteases"/>
    <property type="match status" value="1"/>
</dbReference>
<dbReference type="PANTHER" id="PTHR43343:SF3">
    <property type="entry name" value="PROTEASE DO-LIKE 8, CHLOROPLASTIC"/>
    <property type="match status" value="1"/>
</dbReference>
<feature type="transmembrane region" description="Helical" evidence="4">
    <location>
        <begin position="42"/>
        <end position="64"/>
    </location>
</feature>
<dbReference type="Gene3D" id="2.30.42.10">
    <property type="match status" value="1"/>
</dbReference>
<protein>
    <submittedName>
        <fullName evidence="6">Trypsin-like peptidase domain-containing protein</fullName>
    </submittedName>
</protein>
<dbReference type="InterPro" id="IPR001478">
    <property type="entry name" value="PDZ"/>
</dbReference>
<dbReference type="InterPro" id="IPR051201">
    <property type="entry name" value="Chloro_Bact_Ser_Proteases"/>
</dbReference>
<dbReference type="InterPro" id="IPR036034">
    <property type="entry name" value="PDZ_sf"/>
</dbReference>
<keyword evidence="4" id="KW-0812">Transmembrane</keyword>
<evidence type="ECO:0000259" key="5">
    <source>
        <dbReference type="PROSITE" id="PS50106"/>
    </source>
</evidence>
<dbReference type="SUPFAM" id="SSF50156">
    <property type="entry name" value="PDZ domain-like"/>
    <property type="match status" value="1"/>
</dbReference>
<keyword evidence="7" id="KW-1185">Reference proteome</keyword>
<evidence type="ECO:0000256" key="1">
    <source>
        <dbReference type="ARBA" id="ARBA00022670"/>
    </source>
</evidence>
<sequence>MDEQRKPEETLGGREDNAFESEGGKSGEIRYKLDQRSRIRGGILQFLTLLLAVVLTSAVTATLVTRRIAEDTLVIDNGGNFAQMLKKSLESFEASFYDRQKLRDIYEDVALSVVGVANSREAFDGISYDNVWSGVVMNTEGYILVPYSVVAKEGTPVYIRSDRDSGNIREAEVIGRDMATDTAVVRVQGVNLRPPRFSDSSTVKVAQSVAAIGNPFGDRARGTLTFGVISTINKMISTLTEDNREIKIYAMETDALVNRGTNGGVLVNMNGEVIGINSFSLSQDFNGGFGAVITSNEARSIARALINSGEILIPFMGVFGNLITDTDNNFTGYYIQRVTPEGTADRAGLRPTDIILSIDGVPVQTATTVDEYVKTKQVGDVVIIQYRRSSAVMETEATLFGTVVD</sequence>
<dbReference type="PROSITE" id="PS50106">
    <property type="entry name" value="PDZ"/>
    <property type="match status" value="1"/>
</dbReference>
<evidence type="ECO:0000256" key="3">
    <source>
        <dbReference type="SAM" id="MobiDB-lite"/>
    </source>
</evidence>
<dbReference type="InterPro" id="IPR009003">
    <property type="entry name" value="Peptidase_S1_PA"/>
</dbReference>
<dbReference type="SMART" id="SM00228">
    <property type="entry name" value="PDZ"/>
    <property type="match status" value="1"/>
</dbReference>
<reference evidence="6" key="1">
    <citation type="submission" date="2021-04" db="EMBL/GenBank/DDBJ databases">
        <title>Proteiniclasticum sedimins sp. nov., an obligate anaerobic bacterium isolated from anaerobic sludge.</title>
        <authorList>
            <person name="Liu J."/>
        </authorList>
    </citation>
    <scope>NUCLEOTIDE SEQUENCE</scope>
    <source>
        <strain evidence="6">BAD-10</strain>
    </source>
</reference>
<evidence type="ECO:0000313" key="6">
    <source>
        <dbReference type="EMBL" id="MBR0576405.1"/>
    </source>
</evidence>
<keyword evidence="4" id="KW-0472">Membrane</keyword>
<dbReference type="Gene3D" id="2.40.10.120">
    <property type="match status" value="1"/>
</dbReference>
<organism evidence="6 7">
    <name type="scientific">Proteiniclasticum sediminis</name>
    <dbReference type="NCBI Taxonomy" id="2804028"/>
    <lineage>
        <taxon>Bacteria</taxon>
        <taxon>Bacillati</taxon>
        <taxon>Bacillota</taxon>
        <taxon>Clostridia</taxon>
        <taxon>Eubacteriales</taxon>
        <taxon>Clostridiaceae</taxon>
        <taxon>Proteiniclasticum</taxon>
    </lineage>
</organism>
<evidence type="ECO:0000256" key="4">
    <source>
        <dbReference type="SAM" id="Phobius"/>
    </source>
</evidence>
<evidence type="ECO:0000313" key="7">
    <source>
        <dbReference type="Proteomes" id="UP000675379"/>
    </source>
</evidence>
<dbReference type="GO" id="GO:0004252">
    <property type="term" value="F:serine-type endopeptidase activity"/>
    <property type="evidence" value="ECO:0007669"/>
    <property type="project" value="InterPro"/>
</dbReference>
<comment type="caution">
    <text evidence="6">The sequence shown here is derived from an EMBL/GenBank/DDBJ whole genome shotgun (WGS) entry which is preliminary data.</text>
</comment>
<dbReference type="PRINTS" id="PR00834">
    <property type="entry name" value="PROTEASES2C"/>
</dbReference>
<dbReference type="InterPro" id="IPR001940">
    <property type="entry name" value="Peptidase_S1C"/>
</dbReference>
<keyword evidence="4" id="KW-1133">Transmembrane helix</keyword>
<keyword evidence="1" id="KW-0645">Protease</keyword>
<dbReference type="Proteomes" id="UP000675379">
    <property type="component" value="Unassembled WGS sequence"/>
</dbReference>
<dbReference type="GO" id="GO:0006508">
    <property type="term" value="P:proteolysis"/>
    <property type="evidence" value="ECO:0007669"/>
    <property type="project" value="UniProtKB-KW"/>
</dbReference>
<dbReference type="AlphaFoldDB" id="A0A941CPK2"/>
<accession>A0A941CPK2</accession>
<feature type="domain" description="PDZ" evidence="5">
    <location>
        <begin position="317"/>
        <end position="390"/>
    </location>
</feature>